<organism evidence="11 12">
    <name type="scientific">Trichomonas vaginalis (strain ATCC PRA-98 / G3)</name>
    <dbReference type="NCBI Taxonomy" id="412133"/>
    <lineage>
        <taxon>Eukaryota</taxon>
        <taxon>Metamonada</taxon>
        <taxon>Parabasalia</taxon>
        <taxon>Trichomonadida</taxon>
        <taxon>Trichomonadidae</taxon>
        <taxon>Trichomonas</taxon>
    </lineage>
</organism>
<evidence type="ECO:0000256" key="8">
    <source>
        <dbReference type="SAM" id="Phobius"/>
    </source>
</evidence>
<feature type="region of interest" description="Disordered" evidence="7">
    <location>
        <begin position="585"/>
        <end position="608"/>
    </location>
</feature>
<dbReference type="SUPFAM" id="SSF55073">
    <property type="entry name" value="Nucleotide cyclase"/>
    <property type="match status" value="1"/>
</dbReference>
<dbReference type="SMART" id="SM00044">
    <property type="entry name" value="CYCc"/>
    <property type="match status" value="1"/>
</dbReference>
<evidence type="ECO:0000256" key="1">
    <source>
        <dbReference type="ARBA" id="ARBA00004370"/>
    </source>
</evidence>
<dbReference type="PANTHER" id="PTHR11920">
    <property type="entry name" value="GUANYLYL CYCLASE"/>
    <property type="match status" value="1"/>
</dbReference>
<dbReference type="Gene3D" id="3.30.70.1230">
    <property type="entry name" value="Nucleotide cyclase"/>
    <property type="match status" value="1"/>
</dbReference>
<proteinExistence type="predicted"/>
<dbReference type="GO" id="GO:0000166">
    <property type="term" value="F:nucleotide binding"/>
    <property type="evidence" value="ECO:0007669"/>
    <property type="project" value="UniProtKB-KW"/>
</dbReference>
<dbReference type="GO" id="GO:0006182">
    <property type="term" value="P:cGMP biosynthetic process"/>
    <property type="evidence" value="ECO:0000318"/>
    <property type="project" value="GO_Central"/>
</dbReference>
<dbReference type="InterPro" id="IPR035965">
    <property type="entry name" value="PAS-like_dom_sf"/>
</dbReference>
<feature type="domain" description="Guanylate cyclase" evidence="10">
    <location>
        <begin position="1378"/>
        <end position="1510"/>
    </location>
</feature>
<dbReference type="PROSITE" id="PS50125">
    <property type="entry name" value="GUANYLATE_CYCLASE_2"/>
    <property type="match status" value="1"/>
</dbReference>
<dbReference type="InParanoid" id="A2FWD6"/>
<dbReference type="STRING" id="5722.A2FWD6"/>
<dbReference type="GO" id="GO:0001653">
    <property type="term" value="F:peptide receptor activity"/>
    <property type="evidence" value="ECO:0000318"/>
    <property type="project" value="GO_Central"/>
</dbReference>
<reference evidence="11" key="1">
    <citation type="submission" date="2006-10" db="EMBL/GenBank/DDBJ databases">
        <authorList>
            <person name="Amadeo P."/>
            <person name="Zhao Q."/>
            <person name="Wortman J."/>
            <person name="Fraser-Liggett C."/>
            <person name="Carlton J."/>
        </authorList>
    </citation>
    <scope>NUCLEOTIDE SEQUENCE</scope>
    <source>
        <strain evidence="11">G3</strain>
    </source>
</reference>
<feature type="transmembrane region" description="Helical" evidence="8">
    <location>
        <begin position="243"/>
        <end position="261"/>
    </location>
</feature>
<dbReference type="VEuPathDB" id="TrichDB:TVAG_357240"/>
<dbReference type="OrthoDB" id="1890790at2759"/>
<dbReference type="Pfam" id="PF13426">
    <property type="entry name" value="PAS_9"/>
    <property type="match status" value="1"/>
</dbReference>
<evidence type="ECO:0000259" key="10">
    <source>
        <dbReference type="PROSITE" id="PS50125"/>
    </source>
</evidence>
<evidence type="ECO:0000256" key="7">
    <source>
        <dbReference type="SAM" id="MobiDB-lite"/>
    </source>
</evidence>
<evidence type="ECO:0000259" key="9">
    <source>
        <dbReference type="PROSITE" id="PS50112"/>
    </source>
</evidence>
<accession>A2FWD6</accession>
<dbReference type="Proteomes" id="UP000001542">
    <property type="component" value="Unassembled WGS sequence"/>
</dbReference>
<name>A2FWD6_TRIV3</name>
<dbReference type="CDD" id="cd00130">
    <property type="entry name" value="PAS"/>
    <property type="match status" value="1"/>
</dbReference>
<feature type="compositionally biased region" description="Low complexity" evidence="7">
    <location>
        <begin position="585"/>
        <end position="606"/>
    </location>
</feature>
<reference evidence="11" key="2">
    <citation type="journal article" date="2007" name="Science">
        <title>Draft genome sequence of the sexually transmitted pathogen Trichomonas vaginalis.</title>
        <authorList>
            <person name="Carlton J.M."/>
            <person name="Hirt R.P."/>
            <person name="Silva J.C."/>
            <person name="Delcher A.L."/>
            <person name="Schatz M."/>
            <person name="Zhao Q."/>
            <person name="Wortman J.R."/>
            <person name="Bidwell S.L."/>
            <person name="Alsmark U.C.M."/>
            <person name="Besteiro S."/>
            <person name="Sicheritz-Ponten T."/>
            <person name="Noel C.J."/>
            <person name="Dacks J.B."/>
            <person name="Foster P.G."/>
            <person name="Simillion C."/>
            <person name="Van de Peer Y."/>
            <person name="Miranda-Saavedra D."/>
            <person name="Barton G.J."/>
            <person name="Westrop G.D."/>
            <person name="Mueller S."/>
            <person name="Dessi D."/>
            <person name="Fiori P.L."/>
            <person name="Ren Q."/>
            <person name="Paulsen I."/>
            <person name="Zhang H."/>
            <person name="Bastida-Corcuera F.D."/>
            <person name="Simoes-Barbosa A."/>
            <person name="Brown M.T."/>
            <person name="Hayes R.D."/>
            <person name="Mukherjee M."/>
            <person name="Okumura C.Y."/>
            <person name="Schneider R."/>
            <person name="Smith A.J."/>
            <person name="Vanacova S."/>
            <person name="Villalvazo M."/>
            <person name="Haas B.J."/>
            <person name="Pertea M."/>
            <person name="Feldblyum T.V."/>
            <person name="Utterback T.R."/>
            <person name="Shu C.L."/>
            <person name="Osoegawa K."/>
            <person name="de Jong P.J."/>
            <person name="Hrdy I."/>
            <person name="Horvathova L."/>
            <person name="Zubacova Z."/>
            <person name="Dolezal P."/>
            <person name="Malik S.B."/>
            <person name="Logsdon J.M. Jr."/>
            <person name="Henze K."/>
            <person name="Gupta A."/>
            <person name="Wang C.C."/>
            <person name="Dunne R.L."/>
            <person name="Upcroft J.A."/>
            <person name="Upcroft P."/>
            <person name="White O."/>
            <person name="Salzberg S.L."/>
            <person name="Tang P."/>
            <person name="Chiu C.-H."/>
            <person name="Lee Y.-S."/>
            <person name="Embley T.M."/>
            <person name="Coombs G.H."/>
            <person name="Mottram J.C."/>
            <person name="Tachezy J."/>
            <person name="Fraser-Liggett C.M."/>
            <person name="Johnson P.J."/>
        </authorList>
    </citation>
    <scope>NUCLEOTIDE SEQUENCE [LARGE SCALE GENOMIC DNA]</scope>
    <source>
        <strain evidence="11">G3</strain>
    </source>
</reference>
<feature type="transmembrane region" description="Helical" evidence="8">
    <location>
        <begin position="102"/>
        <end position="123"/>
    </location>
</feature>
<keyword evidence="12" id="KW-1185">Reference proteome</keyword>
<comment type="subcellular location">
    <subcellularLocation>
        <location evidence="1">Membrane</location>
    </subcellularLocation>
</comment>
<dbReference type="CDD" id="cd07302">
    <property type="entry name" value="CHD"/>
    <property type="match status" value="1"/>
</dbReference>
<feature type="domain" description="PAS" evidence="9">
    <location>
        <begin position="1223"/>
        <end position="1262"/>
    </location>
</feature>
<dbReference type="Pfam" id="PF00211">
    <property type="entry name" value="Guanylate_cyc"/>
    <property type="match status" value="1"/>
</dbReference>
<dbReference type="RefSeq" id="XP_001303730.1">
    <property type="nucleotide sequence ID" value="XM_001303729.1"/>
</dbReference>
<dbReference type="InterPro" id="IPR050401">
    <property type="entry name" value="Cyclic_nucleotide_synthase"/>
</dbReference>
<feature type="transmembrane region" description="Helical" evidence="8">
    <location>
        <begin position="878"/>
        <end position="899"/>
    </location>
</feature>
<dbReference type="SMR" id="A2FWD6"/>
<keyword evidence="3" id="KW-0547">Nucleotide-binding</keyword>
<dbReference type="Gene3D" id="3.30.450.20">
    <property type="entry name" value="PAS domain"/>
    <property type="match status" value="1"/>
</dbReference>
<gene>
    <name evidence="11" type="ORF">TVAG_357240</name>
</gene>
<dbReference type="EMBL" id="DS114082">
    <property type="protein sequence ID" value="EAX90800.1"/>
    <property type="molecule type" value="Genomic_DNA"/>
</dbReference>
<dbReference type="SUPFAM" id="SSF55785">
    <property type="entry name" value="PYP-like sensor domain (PAS domain)"/>
    <property type="match status" value="1"/>
</dbReference>
<dbReference type="KEGG" id="tva:4748490"/>
<feature type="transmembrane region" description="Helical" evidence="8">
    <location>
        <begin position="42"/>
        <end position="64"/>
    </location>
</feature>
<feature type="transmembrane region" description="Helical" evidence="8">
    <location>
        <begin position="176"/>
        <end position="197"/>
    </location>
</feature>
<dbReference type="PROSITE" id="PS50112">
    <property type="entry name" value="PAS"/>
    <property type="match status" value="1"/>
</dbReference>
<evidence type="ECO:0000256" key="3">
    <source>
        <dbReference type="ARBA" id="ARBA00022741"/>
    </source>
</evidence>
<feature type="transmembrane region" description="Helical" evidence="8">
    <location>
        <begin position="1149"/>
        <end position="1172"/>
    </location>
</feature>
<feature type="transmembrane region" description="Helical" evidence="8">
    <location>
        <begin position="217"/>
        <end position="236"/>
    </location>
</feature>
<feature type="transmembrane region" description="Helical" evidence="8">
    <location>
        <begin position="948"/>
        <end position="972"/>
    </location>
</feature>
<dbReference type="NCBIfam" id="TIGR00229">
    <property type="entry name" value="sensory_box"/>
    <property type="match status" value="1"/>
</dbReference>
<feature type="transmembrane region" description="Helical" evidence="8">
    <location>
        <begin position="305"/>
        <end position="327"/>
    </location>
</feature>
<evidence type="ECO:0000256" key="5">
    <source>
        <dbReference type="ARBA" id="ARBA00023136"/>
    </source>
</evidence>
<dbReference type="VEuPathDB" id="TrichDB:TVAGG3_0668830"/>
<evidence type="ECO:0000256" key="2">
    <source>
        <dbReference type="ARBA" id="ARBA00022692"/>
    </source>
</evidence>
<dbReference type="InterPro" id="IPR001054">
    <property type="entry name" value="A/G_cyclase"/>
</dbReference>
<feature type="transmembrane region" description="Helical" evidence="8">
    <location>
        <begin position="281"/>
        <end position="298"/>
    </location>
</feature>
<dbReference type="eggNOG" id="KOG1023">
    <property type="taxonomic scope" value="Eukaryota"/>
</dbReference>
<dbReference type="PANTHER" id="PTHR11920:SF335">
    <property type="entry name" value="GUANYLATE CYCLASE"/>
    <property type="match status" value="1"/>
</dbReference>
<sequence>MNGNQATNSVGSASTEANSQLLGTIRTDGLIDMNFPLIMNVFQTHISILIGYPFLFAYFLQVLFMSIWPWNKYMEGFENYPVLKWIYQILYMRRFPSTENDYFIQAIIIFVPNIIILFINFYQLSYYKLNRKFISAMNYPLRLYFESLMIATNMPAMVGALETLFKIFHGNFSYKIIISCILFLFTYIYEYFGFIMIQSLASRTAFLTKGPLTNFDPAIMIYVIVTNIIVMNLYFLLRLFESWAQLLAILLHMGVYAYLSYYMSYYQPFIDVLFQALGDGWFFGVTVGDLLSFICYFIKKDMHYYPLVGALIVFGLATGCALIYSIIKRKKIIKQLDKSFSSKDDATDYFDELGLADNELTALLYLRIAFISYSPCFYEWTLVNYLIDTYNEELTLSTCLQMVHFFPKETRLLNKISKLLLKRRSLAFLDRFLIFQIDAVKTLRNFTVSNASKLKLVELRTMSRQCEMLARGAVDSPKLGTEYFESLAEKTQSANAIWRESILSSPNNPKFCEEFAKYLINAECDFPGGLKMKHRQNIIEFGTSFSVDNSFRMMIAAFPKYLTEKIVDFQGKIIKNNGVNRKAMSNMLNGTNGSNGSNNSNSSSSLETDISDFDNQDLGSEVEEHLGKLVLTLPRERLALHRCLMNKIPLEIKYATTTMIWNVLLCCALFIFGWQYSSFALKKQVEGMDQIESFAFARFYSSVSNTVLEIADYMSKEANAQKLEAIKDLFHSDDDPIFKLFNESLLLQMLSFSTNSSSEFTEVFDHIANEALNGDNVEKYIAPIIDTKWEFHVCHGTQPLPTADKMSFSSMLSLLIVYSRILSGAAEPPHLNNSPEICMTVLNYMSIYNGSLQVFESITNNQQDIGSKWKKRFNVLQIALPIVIFFLVLAPLLTIHVMSSKSLHLIIDMIKSFDIKAKSQAKEPIMLNSYSDDIKVADYHSTTKRSAVLLFILFVISACIFICAFFGFRLVVNSNSSINKITNWNYLAAIRLALSSESAGLTVMVASLMNYVGQFNYLDPTLTVRLSYFVLSKLVQVDKALVDGTSTIPACSGFDQSLDELNLIDSEISSDVDDPTRTYVNASIHKMIDVYYSFAYSIIQSMSKSPPSYNINDLVNAIYLTNYRLFSKELKFSSRLIELAEKETTNFTITISIIFAAYFVLLLILILFSYVYELYRKYSYQAALMVLKRFSPYELLNNKLFNQVFLKGKSDNKNEKLSVEGNIIKNSNSPIFCTSLAGMIEIVNNGTTELLRYTPEQMLGQSISVFFKEREVMVQKLEIMKNGQSSNYVEEDLTTFTDSGNEKPVHVTIIGMKKDNDNDINSFVITMRDQTELISQKKQAEEAKAKSEKLLYQILPRDVVVQLNKGEKDISFVVPSATIIFIDINKFSEYSANLTPQDIMANLNHYFACIDKIAAKYNMLQKIKLIGDIYMAAAGLFNTDSPAEQHAEQTILFGLDVVATMDEINLKLDANLQIRVGINSGGPVIAGVLGTDKPVFDIIGDPINVAARLQSTCEVNRVHISQATFDLVKGSNFDVVQRGETFLKGKGKQITYYINSPSRAFNTLGSQQFIINQPQNNNPAPSSNLVPKDSK</sequence>
<dbReference type="GO" id="GO:0005886">
    <property type="term" value="C:plasma membrane"/>
    <property type="evidence" value="ECO:0000318"/>
    <property type="project" value="GO_Central"/>
</dbReference>
<dbReference type="InterPro" id="IPR000014">
    <property type="entry name" value="PAS"/>
</dbReference>
<feature type="transmembrane region" description="Helical" evidence="8">
    <location>
        <begin position="654"/>
        <end position="674"/>
    </location>
</feature>
<evidence type="ECO:0000313" key="11">
    <source>
        <dbReference type="EMBL" id="EAX90800.1"/>
    </source>
</evidence>
<evidence type="ECO:0000313" key="12">
    <source>
        <dbReference type="Proteomes" id="UP000001542"/>
    </source>
</evidence>
<protein>
    <submittedName>
        <fullName evidence="11">Adenylate and Guanylate cyclase catalytic domain containing protein</fullName>
    </submittedName>
</protein>
<dbReference type="GO" id="GO:0007168">
    <property type="term" value="P:receptor guanylyl cyclase signaling pathway"/>
    <property type="evidence" value="ECO:0000318"/>
    <property type="project" value="GO_Central"/>
</dbReference>
<keyword evidence="5 8" id="KW-0472">Membrane</keyword>
<dbReference type="GO" id="GO:0035556">
    <property type="term" value="P:intracellular signal transduction"/>
    <property type="evidence" value="ECO:0007669"/>
    <property type="project" value="InterPro"/>
</dbReference>
<evidence type="ECO:0000256" key="6">
    <source>
        <dbReference type="ARBA" id="ARBA00023239"/>
    </source>
</evidence>
<dbReference type="GO" id="GO:0004383">
    <property type="term" value="F:guanylate cyclase activity"/>
    <property type="evidence" value="ECO:0000318"/>
    <property type="project" value="GO_Central"/>
</dbReference>
<dbReference type="InterPro" id="IPR029787">
    <property type="entry name" value="Nucleotide_cyclase"/>
</dbReference>
<evidence type="ECO:0000256" key="4">
    <source>
        <dbReference type="ARBA" id="ARBA00022989"/>
    </source>
</evidence>
<keyword evidence="6" id="KW-0456">Lyase</keyword>
<keyword evidence="2 8" id="KW-0812">Transmembrane</keyword>
<keyword evidence="4 8" id="KW-1133">Transmembrane helix</keyword>